<dbReference type="CDD" id="cd11364">
    <property type="entry name" value="RNase_PH_PNPase_2"/>
    <property type="match status" value="1"/>
</dbReference>
<dbReference type="SUPFAM" id="SSF54211">
    <property type="entry name" value="Ribosomal protein S5 domain 2-like"/>
    <property type="match status" value="2"/>
</dbReference>
<dbReference type="Proteomes" id="UP001497522">
    <property type="component" value="Chromosome 6"/>
</dbReference>
<evidence type="ECO:0000313" key="10">
    <source>
        <dbReference type="EMBL" id="CAK9878368.1"/>
    </source>
</evidence>
<dbReference type="SUPFAM" id="SSF54791">
    <property type="entry name" value="Eukaryotic type KH-domain (KH-domain type I)"/>
    <property type="match status" value="1"/>
</dbReference>
<dbReference type="InterPro" id="IPR003029">
    <property type="entry name" value="S1_domain"/>
</dbReference>
<dbReference type="InterPro" id="IPR004088">
    <property type="entry name" value="KH_dom_type_1"/>
</dbReference>
<dbReference type="SMART" id="SM00316">
    <property type="entry name" value="S1"/>
    <property type="match status" value="1"/>
</dbReference>
<dbReference type="CDD" id="cd04472">
    <property type="entry name" value="S1_PNPase"/>
    <property type="match status" value="1"/>
</dbReference>
<feature type="region of interest" description="Disordered" evidence="8">
    <location>
        <begin position="59"/>
        <end position="89"/>
    </location>
</feature>
<keyword evidence="5 7" id="KW-0694">RNA-binding</keyword>
<comment type="similarity">
    <text evidence="1">Belongs to the polyribonucleotide nucleotidyltransferase family.</text>
</comment>
<dbReference type="SUPFAM" id="SSF50249">
    <property type="entry name" value="Nucleic acid-binding proteins"/>
    <property type="match status" value="1"/>
</dbReference>
<dbReference type="SMART" id="SM00322">
    <property type="entry name" value="KH"/>
    <property type="match status" value="1"/>
</dbReference>
<dbReference type="CDD" id="cd02393">
    <property type="entry name" value="KH-I_PNPase"/>
    <property type="match status" value="1"/>
</dbReference>
<dbReference type="InterPro" id="IPR020568">
    <property type="entry name" value="Ribosomal_Su5_D2-typ_SF"/>
</dbReference>
<gene>
    <name evidence="10" type="ORF">CSSPJE1EN2_LOCUS20154</name>
</gene>
<accession>A0ABP1BQN6</accession>
<dbReference type="NCBIfam" id="NF008805">
    <property type="entry name" value="PRK11824.1"/>
    <property type="match status" value="1"/>
</dbReference>
<dbReference type="CDD" id="cd11363">
    <property type="entry name" value="RNase_PH_PNPase_1"/>
    <property type="match status" value="1"/>
</dbReference>
<dbReference type="Pfam" id="PF00013">
    <property type="entry name" value="KH_1"/>
    <property type="match status" value="1"/>
</dbReference>
<sequence length="884" mass="94918">MLWGGGQVVLQGPHMLLASRWLPSRFSSSRITQAQPRGGATTSTPILVAECKDEGIRSEGSTNNVGVVSKNSKKTKAAPIPAAAPSPVTSLNAAAPPTAVSSSAKDETTRQLLNPVTIRIPVGNREIVVETGLIGRQANGAVTVTDGETMLYTTVCASTEPSEPSDFIPLTVNYQERFSAAGRTSGGFIKREGRARDNEILVCRLIDRPVRPLIANGFNHETQILVWVLSYDKVHAPEPLAITSAGAALALSDIPMSKPMAGVRVGLVDGQMLVNPTVEEMGRSTLDMIVAGTADAVLMIEGYCDFLTEETLLQAVEVGHGAVKIICKELQMLADMVGKPKNMDAIQLPPSVIKEHIQDLVGAELEEVLQINGKQLRGAAIRRLEDRVLGALTEEGICKELAAMPKEVPQEAQVSSWEEEELIVDEGLVDEGDVHVTPVPKKPILELFDPVHVKRMFKELSSDVLRRLVIQKKVRSDGRGATDIRQIQSMCGLLPRAHGSVLFTRGETQTLAVATLGGDDMGQRIDNLTNTEDLKRFYLQYTFPPSCVGEVGRMGAPSRREIGHGTLAERALEPVIPDEADFPYAIRLESTITESNGSSSMASVCGGCLAMMDAGVPLKGSVAGVAMGLILNTREWGGDGDPVILSDILGSEDALGDMDFKVAGNEYGVTAFQMDIKVEGITIPVMQKALLQANAGRRHILAEMGKCSPPPAGRISEHAPLIELLKTDAAKLNLVIGAGGKTIKSIIESTGVESVDVSDDGSIRVVGRSVQSMSRAKAKILGLITVPKVGTIYRDCRVKNITSFGCFVEIFPGKEGLCHISELSNRKLAKVEDFVNEGDLLDVKLIEINARGQLRLSHRATLDNERVAEEDRKPELASAGKETL</sequence>
<dbReference type="InterPro" id="IPR004087">
    <property type="entry name" value="KH_dom"/>
</dbReference>
<dbReference type="InterPro" id="IPR027408">
    <property type="entry name" value="PNPase/RNase_PH_dom_sf"/>
</dbReference>
<dbReference type="InterPro" id="IPR001247">
    <property type="entry name" value="ExoRNase_PH_dom1"/>
</dbReference>
<dbReference type="InterPro" id="IPR036612">
    <property type="entry name" value="KH_dom_type_1_sf"/>
</dbReference>
<organism evidence="10 11">
    <name type="scientific">Sphagnum jensenii</name>
    <dbReference type="NCBI Taxonomy" id="128206"/>
    <lineage>
        <taxon>Eukaryota</taxon>
        <taxon>Viridiplantae</taxon>
        <taxon>Streptophyta</taxon>
        <taxon>Embryophyta</taxon>
        <taxon>Bryophyta</taxon>
        <taxon>Sphagnophytina</taxon>
        <taxon>Sphagnopsida</taxon>
        <taxon>Sphagnales</taxon>
        <taxon>Sphagnaceae</taxon>
        <taxon>Sphagnum</taxon>
    </lineage>
</organism>
<feature type="compositionally biased region" description="Polar residues" evidence="8">
    <location>
        <begin position="59"/>
        <end position="70"/>
    </location>
</feature>
<proteinExistence type="inferred from homology"/>
<evidence type="ECO:0000313" key="11">
    <source>
        <dbReference type="Proteomes" id="UP001497522"/>
    </source>
</evidence>
<evidence type="ECO:0000256" key="8">
    <source>
        <dbReference type="SAM" id="MobiDB-lite"/>
    </source>
</evidence>
<dbReference type="Pfam" id="PF01138">
    <property type="entry name" value="RNase_PH"/>
    <property type="match status" value="2"/>
</dbReference>
<dbReference type="PROSITE" id="PS50126">
    <property type="entry name" value="S1"/>
    <property type="match status" value="1"/>
</dbReference>
<dbReference type="Gene3D" id="3.30.230.70">
    <property type="entry name" value="GHMP Kinase, N-terminal domain"/>
    <property type="match status" value="2"/>
</dbReference>
<dbReference type="SUPFAM" id="SSF55666">
    <property type="entry name" value="Ribonuclease PH domain 2-like"/>
    <property type="match status" value="2"/>
</dbReference>
<evidence type="ECO:0000256" key="6">
    <source>
        <dbReference type="ARBA" id="ARBA00031451"/>
    </source>
</evidence>
<dbReference type="HAMAP" id="MF_01595">
    <property type="entry name" value="PNPase"/>
    <property type="match status" value="1"/>
</dbReference>
<reference evidence="10" key="1">
    <citation type="submission" date="2024-03" db="EMBL/GenBank/DDBJ databases">
        <authorList>
            <consortium name="ELIXIR-Norway"/>
            <consortium name="Elixir Norway"/>
        </authorList>
    </citation>
    <scope>NUCLEOTIDE SEQUENCE</scope>
</reference>
<evidence type="ECO:0000256" key="2">
    <source>
        <dbReference type="ARBA" id="ARBA00012416"/>
    </source>
</evidence>
<dbReference type="InterPro" id="IPR012162">
    <property type="entry name" value="PNPase"/>
</dbReference>
<feature type="domain" description="S1 motif" evidence="9">
    <location>
        <begin position="790"/>
        <end position="859"/>
    </location>
</feature>
<evidence type="ECO:0000256" key="3">
    <source>
        <dbReference type="ARBA" id="ARBA00022679"/>
    </source>
</evidence>
<dbReference type="Gene3D" id="2.40.50.140">
    <property type="entry name" value="Nucleic acid-binding proteins"/>
    <property type="match status" value="1"/>
</dbReference>
<dbReference type="Pfam" id="PF03725">
    <property type="entry name" value="RNase_PH_C"/>
    <property type="match status" value="1"/>
</dbReference>
<dbReference type="EC" id="2.7.7.8" evidence="2"/>
<dbReference type="InterPro" id="IPR015847">
    <property type="entry name" value="ExoRNase_PH_dom2"/>
</dbReference>
<dbReference type="InterPro" id="IPR012340">
    <property type="entry name" value="NA-bd_OB-fold"/>
</dbReference>
<dbReference type="NCBIfam" id="TIGR03591">
    <property type="entry name" value="polynuc_phos"/>
    <property type="match status" value="1"/>
</dbReference>
<evidence type="ECO:0000256" key="5">
    <source>
        <dbReference type="ARBA" id="ARBA00022884"/>
    </source>
</evidence>
<name>A0ABP1BQN6_9BRYO</name>
<keyword evidence="4" id="KW-0548">Nucleotidyltransferase</keyword>
<dbReference type="Gene3D" id="3.30.1370.10">
    <property type="entry name" value="K Homology domain, type 1"/>
    <property type="match status" value="1"/>
</dbReference>
<dbReference type="PANTHER" id="PTHR11252">
    <property type="entry name" value="POLYRIBONUCLEOTIDE NUCLEOTIDYLTRANSFERASE"/>
    <property type="match status" value="1"/>
</dbReference>
<protein>
    <recommendedName>
        <fullName evidence="2">polyribonucleotide nucleotidyltransferase</fullName>
        <ecNumber evidence="2">2.7.7.8</ecNumber>
    </recommendedName>
    <alternativeName>
        <fullName evidence="6">Polynucleotide phosphorylase 1</fullName>
    </alternativeName>
</protein>
<keyword evidence="3" id="KW-0808">Transferase</keyword>
<evidence type="ECO:0000256" key="1">
    <source>
        <dbReference type="ARBA" id="ARBA00007404"/>
    </source>
</evidence>
<evidence type="ECO:0000259" key="9">
    <source>
        <dbReference type="PROSITE" id="PS50126"/>
    </source>
</evidence>
<feature type="compositionally biased region" description="Low complexity" evidence="8">
    <location>
        <begin position="77"/>
        <end position="89"/>
    </location>
</feature>
<dbReference type="InterPro" id="IPR036345">
    <property type="entry name" value="ExoRNase_PH_dom2_sf"/>
</dbReference>
<dbReference type="Pfam" id="PF00575">
    <property type="entry name" value="S1"/>
    <property type="match status" value="1"/>
</dbReference>
<evidence type="ECO:0000256" key="4">
    <source>
        <dbReference type="ARBA" id="ARBA00022695"/>
    </source>
</evidence>
<dbReference type="PROSITE" id="PS50084">
    <property type="entry name" value="KH_TYPE_1"/>
    <property type="match status" value="1"/>
</dbReference>
<evidence type="ECO:0000256" key="7">
    <source>
        <dbReference type="PROSITE-ProRule" id="PRU00117"/>
    </source>
</evidence>
<keyword evidence="11" id="KW-1185">Reference proteome</keyword>
<dbReference type="EMBL" id="OZ023707">
    <property type="protein sequence ID" value="CAK9878368.1"/>
    <property type="molecule type" value="Genomic_DNA"/>
</dbReference>
<dbReference type="PANTHER" id="PTHR11252:SF0">
    <property type="entry name" value="POLYRIBONUCLEOTIDE NUCLEOTIDYLTRANSFERASE 1, MITOCHONDRIAL"/>
    <property type="match status" value="1"/>
</dbReference>